<accession>A0ABU7D4D0</accession>
<feature type="signal peptide" evidence="1">
    <location>
        <begin position="1"/>
        <end position="17"/>
    </location>
</feature>
<comment type="caution">
    <text evidence="2">The sequence shown here is derived from an EMBL/GenBank/DDBJ whole genome shotgun (WGS) entry which is preliminary data.</text>
</comment>
<gene>
    <name evidence="2" type="ORF">CHARACLAT_005319</name>
</gene>
<evidence type="ECO:0000313" key="2">
    <source>
        <dbReference type="EMBL" id="MED6269997.1"/>
    </source>
</evidence>
<dbReference type="Proteomes" id="UP001352852">
    <property type="component" value="Unassembled WGS sequence"/>
</dbReference>
<sequence>MLLSVLLLLLQLSSTQATHFFGTVMTYYPKQTDADGAMTVVIRYKLSFRSCTDFDAWYCSGSCGSLDYSLEEVDMEASREWCQREGIMTPVISPRDSTNYLFQGGNWIDGIKNGVISWTAWTIVELRKRSDTGRANISPQSTILPAVRVPSNCQRDFNLLAFDPDGDNVQCRYGSDSLNECSPCAPPSVLNLSSSCTLSFNKTSSINEGPYAVQLVMQDFPRQVITLTNVYGVQETRMTNEAISKIPIQFVLHVDPAVPSCIEGLFLPKFLPPTPENRAKLVTKANQALEIRITAEATNSIISELLFSGPSSMVKNSSGSGNFMLTWTPSTKEEGESHPICFVVQATLNSTKYHSELRCVIVYVEYSLVARVNMKVLSSLSSGGNVNHVLLQQISDELLHCILQELLQPSGVSSLQ</sequence>
<proteinExistence type="predicted"/>
<keyword evidence="3" id="KW-1185">Reference proteome</keyword>
<dbReference type="EMBL" id="JAHUTJ010016653">
    <property type="protein sequence ID" value="MED6269997.1"/>
    <property type="molecule type" value="Genomic_DNA"/>
</dbReference>
<organism evidence="2 3">
    <name type="scientific">Characodon lateralis</name>
    <dbReference type="NCBI Taxonomy" id="208331"/>
    <lineage>
        <taxon>Eukaryota</taxon>
        <taxon>Metazoa</taxon>
        <taxon>Chordata</taxon>
        <taxon>Craniata</taxon>
        <taxon>Vertebrata</taxon>
        <taxon>Euteleostomi</taxon>
        <taxon>Actinopterygii</taxon>
        <taxon>Neopterygii</taxon>
        <taxon>Teleostei</taxon>
        <taxon>Neoteleostei</taxon>
        <taxon>Acanthomorphata</taxon>
        <taxon>Ovalentaria</taxon>
        <taxon>Atherinomorphae</taxon>
        <taxon>Cyprinodontiformes</taxon>
        <taxon>Goodeidae</taxon>
        <taxon>Characodon</taxon>
    </lineage>
</organism>
<protein>
    <submittedName>
        <fullName evidence="2">Uncharacterized protein</fullName>
    </submittedName>
</protein>
<keyword evidence="1" id="KW-0732">Signal</keyword>
<evidence type="ECO:0000313" key="3">
    <source>
        <dbReference type="Proteomes" id="UP001352852"/>
    </source>
</evidence>
<evidence type="ECO:0000256" key="1">
    <source>
        <dbReference type="SAM" id="SignalP"/>
    </source>
</evidence>
<reference evidence="2 3" key="1">
    <citation type="submission" date="2021-06" db="EMBL/GenBank/DDBJ databases">
        <authorList>
            <person name="Palmer J.M."/>
        </authorList>
    </citation>
    <scope>NUCLEOTIDE SEQUENCE [LARGE SCALE GENOMIC DNA]</scope>
    <source>
        <strain evidence="2 3">CL_MEX2019</strain>
        <tissue evidence="2">Muscle</tissue>
    </source>
</reference>
<feature type="chain" id="PRO_5047456322" evidence="1">
    <location>
        <begin position="18"/>
        <end position="416"/>
    </location>
</feature>
<name>A0ABU7D4D0_9TELE</name>